<comment type="caution">
    <text evidence="1">The sequence shown here is derived from an EMBL/GenBank/DDBJ whole genome shotgun (WGS) entry which is preliminary data.</text>
</comment>
<accession>A0ACC2PJG6</accession>
<proteinExistence type="predicted"/>
<sequence length="397" mass="43635">MTMTALTLSHKHYHPKLRSLVEIPILADLSEWPGPPGAPEAPPGLPDAPGLPGLPGLPGRPPALISLPSDRLTPDKCVCVKKLTCPKPEPSGIDIRIVNEVCKPGFEKCCVPIPPPTPPIECGQRRDVGVTIEAEDGDARYGDYPWQAAIMHNKTEDYIGGGVLIDDIYVLTAAHKVADFAKKPTNIKVRMGEWDLKSKKEPFGAVDIVVVEIMIHEKYDPNNLNNDVAILRLGASYSKYLPKYPNINTACLPEPGSPIKSDQQCFVSGWGKKLFDEKQPHRRILREVDVPIVDADDCESSLRKTRLGRMFELNRESFICAGGEWGKDACTNDGGSPLVCKRGSGQWEVVGLVAWGIGCASPNIPGVYVNVASYVKWIKEVTKLQRNFISFLKRIKV</sequence>
<reference evidence="1" key="1">
    <citation type="submission" date="2023-04" db="EMBL/GenBank/DDBJ databases">
        <title>A chromosome-level genome assembly of the parasitoid wasp Eretmocerus hayati.</title>
        <authorList>
            <person name="Zhong Y."/>
            <person name="Liu S."/>
            <person name="Liu Y."/>
        </authorList>
    </citation>
    <scope>NUCLEOTIDE SEQUENCE</scope>
    <source>
        <strain evidence="1">ZJU_SS_LIU_2023</strain>
    </source>
</reference>
<gene>
    <name evidence="1" type="ORF">QAD02_019236</name>
</gene>
<dbReference type="EMBL" id="CM056741">
    <property type="protein sequence ID" value="KAJ8683444.1"/>
    <property type="molecule type" value="Genomic_DNA"/>
</dbReference>
<evidence type="ECO:0000313" key="1">
    <source>
        <dbReference type="EMBL" id="KAJ8683444.1"/>
    </source>
</evidence>
<protein>
    <submittedName>
        <fullName evidence="1">Uncharacterized protein</fullName>
    </submittedName>
</protein>
<dbReference type="Proteomes" id="UP001239111">
    <property type="component" value="Chromosome 1"/>
</dbReference>
<keyword evidence="2" id="KW-1185">Reference proteome</keyword>
<organism evidence="1 2">
    <name type="scientific">Eretmocerus hayati</name>
    <dbReference type="NCBI Taxonomy" id="131215"/>
    <lineage>
        <taxon>Eukaryota</taxon>
        <taxon>Metazoa</taxon>
        <taxon>Ecdysozoa</taxon>
        <taxon>Arthropoda</taxon>
        <taxon>Hexapoda</taxon>
        <taxon>Insecta</taxon>
        <taxon>Pterygota</taxon>
        <taxon>Neoptera</taxon>
        <taxon>Endopterygota</taxon>
        <taxon>Hymenoptera</taxon>
        <taxon>Apocrita</taxon>
        <taxon>Proctotrupomorpha</taxon>
        <taxon>Chalcidoidea</taxon>
        <taxon>Aphelinidae</taxon>
        <taxon>Aphelininae</taxon>
        <taxon>Eretmocerus</taxon>
    </lineage>
</organism>
<name>A0ACC2PJG6_9HYME</name>
<evidence type="ECO:0000313" key="2">
    <source>
        <dbReference type="Proteomes" id="UP001239111"/>
    </source>
</evidence>